<sequence length="312" mass="34618">MELILLKHALVICLVLLVFFLAWCCEAQFTIGSNETARQLDSVLQDYAYRAFVRPRTGIPYDGMAPTNLSGIEVAVLRLRIGSLRTRGFKGYKEFDIPTGVIVQPYVKRLAFVYQNLGNWSSLYYQQQGFTYLAPVLGLLAYSAANLSATKLPVLDVVASGSPIMINFSNARPMPNEFEAKCVRFDLNGSTEFSDLISGNICSTFRQGHFSIVVNSTAIAPSPSLAPARRGKKHKSSVWKIVVSVIGGFGGLLLLLLLVGYLASHRSKKKFREMQKREDVGEVLQMEQVGNTRLPVAPMTRTQPVIENDYMP</sequence>
<keyword evidence="4" id="KW-1185">Reference proteome</keyword>
<dbReference type="PANTHER" id="PTHR33512:SF14">
    <property type="entry name" value="EXPRESSED PROTEIN"/>
    <property type="match status" value="1"/>
</dbReference>
<dbReference type="Proteomes" id="UP000636800">
    <property type="component" value="Chromosome 10"/>
</dbReference>
<dbReference type="EMBL" id="JADCNL010000010">
    <property type="protein sequence ID" value="KAG0463691.1"/>
    <property type="molecule type" value="Genomic_DNA"/>
</dbReference>
<dbReference type="GO" id="GO:0016020">
    <property type="term" value="C:membrane"/>
    <property type="evidence" value="ECO:0007669"/>
    <property type="project" value="TreeGrafter"/>
</dbReference>
<proteinExistence type="predicted"/>
<evidence type="ECO:0000313" key="3">
    <source>
        <dbReference type="EMBL" id="KAG0463691.1"/>
    </source>
</evidence>
<evidence type="ECO:0000256" key="2">
    <source>
        <dbReference type="SAM" id="SignalP"/>
    </source>
</evidence>
<keyword evidence="1" id="KW-0812">Transmembrane</keyword>
<accession>A0A835ULF2</accession>
<evidence type="ECO:0000313" key="4">
    <source>
        <dbReference type="Proteomes" id="UP000636800"/>
    </source>
</evidence>
<dbReference type="OrthoDB" id="442680at2759"/>
<evidence type="ECO:0000256" key="1">
    <source>
        <dbReference type="SAM" id="Phobius"/>
    </source>
</evidence>
<feature type="chain" id="PRO_5032669498" description="Transmembrane protein" evidence="2">
    <location>
        <begin position="28"/>
        <end position="312"/>
    </location>
</feature>
<keyword evidence="1" id="KW-1133">Transmembrane helix</keyword>
<evidence type="ECO:0008006" key="5">
    <source>
        <dbReference type="Google" id="ProtNLM"/>
    </source>
</evidence>
<gene>
    <name evidence="3" type="ORF">HPP92_019760</name>
</gene>
<comment type="caution">
    <text evidence="3">The sequence shown here is derived from an EMBL/GenBank/DDBJ whole genome shotgun (WGS) entry which is preliminary data.</text>
</comment>
<feature type="signal peptide" evidence="2">
    <location>
        <begin position="1"/>
        <end position="27"/>
    </location>
</feature>
<organism evidence="3 4">
    <name type="scientific">Vanilla planifolia</name>
    <name type="common">Vanilla</name>
    <dbReference type="NCBI Taxonomy" id="51239"/>
    <lineage>
        <taxon>Eukaryota</taxon>
        <taxon>Viridiplantae</taxon>
        <taxon>Streptophyta</taxon>
        <taxon>Embryophyta</taxon>
        <taxon>Tracheophyta</taxon>
        <taxon>Spermatophyta</taxon>
        <taxon>Magnoliopsida</taxon>
        <taxon>Liliopsida</taxon>
        <taxon>Asparagales</taxon>
        <taxon>Orchidaceae</taxon>
        <taxon>Vanilloideae</taxon>
        <taxon>Vanilleae</taxon>
        <taxon>Vanilla</taxon>
    </lineage>
</organism>
<dbReference type="AlphaFoldDB" id="A0A835ULF2"/>
<keyword evidence="1" id="KW-0472">Membrane</keyword>
<keyword evidence="2" id="KW-0732">Signal</keyword>
<dbReference type="PANTHER" id="PTHR33512">
    <property type="entry name" value="PROTEIN, PUTATIVE (DUF1191)-RELATED"/>
    <property type="match status" value="1"/>
</dbReference>
<name>A0A835ULF2_VANPL</name>
<protein>
    <recommendedName>
        <fullName evidence="5">Transmembrane protein</fullName>
    </recommendedName>
</protein>
<feature type="transmembrane region" description="Helical" evidence="1">
    <location>
        <begin position="238"/>
        <end position="263"/>
    </location>
</feature>
<dbReference type="Pfam" id="PF06697">
    <property type="entry name" value="DUF1191"/>
    <property type="match status" value="1"/>
</dbReference>
<dbReference type="InterPro" id="IPR010605">
    <property type="entry name" value="DUF1191"/>
</dbReference>
<reference evidence="3 4" key="1">
    <citation type="journal article" date="2020" name="Nat. Food">
        <title>A phased Vanilla planifolia genome enables genetic improvement of flavour and production.</title>
        <authorList>
            <person name="Hasing T."/>
            <person name="Tang H."/>
            <person name="Brym M."/>
            <person name="Khazi F."/>
            <person name="Huang T."/>
            <person name="Chambers A.H."/>
        </authorList>
    </citation>
    <scope>NUCLEOTIDE SEQUENCE [LARGE SCALE GENOMIC DNA]</scope>
    <source>
        <tissue evidence="3">Leaf</tissue>
    </source>
</reference>